<dbReference type="InterPro" id="IPR012337">
    <property type="entry name" value="RNaseH-like_sf"/>
</dbReference>
<dbReference type="SUPFAM" id="SSF53098">
    <property type="entry name" value="Ribonuclease H-like"/>
    <property type="match status" value="1"/>
</dbReference>
<dbReference type="GO" id="GO:0006289">
    <property type="term" value="P:nucleotide-excision repair"/>
    <property type="evidence" value="ECO:0007669"/>
    <property type="project" value="InterPro"/>
</dbReference>
<dbReference type="CDD" id="cd06127">
    <property type="entry name" value="DEDDh"/>
    <property type="match status" value="1"/>
</dbReference>
<proteinExistence type="predicted"/>
<dbReference type="InterPro" id="IPR006054">
    <property type="entry name" value="DnaQ"/>
</dbReference>
<dbReference type="GO" id="GO:0005829">
    <property type="term" value="C:cytosol"/>
    <property type="evidence" value="ECO:0007669"/>
    <property type="project" value="TreeGrafter"/>
</dbReference>
<dbReference type="InterPro" id="IPR036397">
    <property type="entry name" value="RNaseH_sf"/>
</dbReference>
<evidence type="ECO:0000256" key="2">
    <source>
        <dbReference type="ARBA" id="ARBA00026073"/>
    </source>
</evidence>
<comment type="function">
    <text evidence="1">DNA polymerase III is a complex, multichain enzyme responsible for most of the replicative synthesis in bacteria. The epsilon subunit contain the editing function and is a proofreading 3'-5' exonuclease.</text>
</comment>
<name>A0A923DWL7_9SPHI</name>
<dbReference type="PANTHER" id="PTHR30231">
    <property type="entry name" value="DNA POLYMERASE III SUBUNIT EPSILON"/>
    <property type="match status" value="1"/>
</dbReference>
<evidence type="ECO:0000313" key="5">
    <source>
        <dbReference type="Proteomes" id="UP000601055"/>
    </source>
</evidence>
<dbReference type="Proteomes" id="UP000601055">
    <property type="component" value="Unassembled WGS sequence"/>
</dbReference>
<dbReference type="FunFam" id="3.30.420.10:FF:000045">
    <property type="entry name" value="3'-5' exonuclease DinG"/>
    <property type="match status" value="1"/>
</dbReference>
<dbReference type="InterPro" id="IPR000305">
    <property type="entry name" value="GIY-YIG_endonuc"/>
</dbReference>
<comment type="subunit">
    <text evidence="2">DNA polymerase III contains a core (composed of alpha, epsilon and theta chains) that associates with a tau subunit. This core dimerizes to form the POLIII' complex. PolIII' associates with the gamma complex (composed of gamma, delta, delta', psi and chi chains) and with the beta chain to form the complete DNA polymerase III complex.</text>
</comment>
<dbReference type="NCBIfam" id="TIGR00573">
    <property type="entry name" value="dnaq"/>
    <property type="match status" value="1"/>
</dbReference>
<dbReference type="Gene3D" id="3.30.420.10">
    <property type="entry name" value="Ribonuclease H-like superfamily/Ribonuclease H"/>
    <property type="match status" value="1"/>
</dbReference>
<feature type="domain" description="GIY-YIG" evidence="3">
    <location>
        <begin position="197"/>
        <end position="275"/>
    </location>
</feature>
<comment type="caution">
    <text evidence="4">The sequence shown here is derived from an EMBL/GenBank/DDBJ whole genome shotgun (WGS) entry which is preliminary data.</text>
</comment>
<dbReference type="EMBL" id="WNXD01000001">
    <property type="protein sequence ID" value="MBB2145307.1"/>
    <property type="molecule type" value="Genomic_DNA"/>
</dbReference>
<dbReference type="GO" id="GO:0008408">
    <property type="term" value="F:3'-5' exonuclease activity"/>
    <property type="evidence" value="ECO:0007669"/>
    <property type="project" value="TreeGrafter"/>
</dbReference>
<keyword evidence="5" id="KW-1185">Reference proteome</keyword>
<dbReference type="GO" id="GO:0003677">
    <property type="term" value="F:DNA binding"/>
    <property type="evidence" value="ECO:0007669"/>
    <property type="project" value="InterPro"/>
</dbReference>
<dbReference type="PANTHER" id="PTHR30231:SF41">
    <property type="entry name" value="DNA POLYMERASE III SUBUNIT EPSILON"/>
    <property type="match status" value="1"/>
</dbReference>
<sequence length="462" mass="52399">MLYAVVDIETTGGYAAAHGITEIAIYIHNGQEIIESYETLINPHQHIPIHIQALTGIDNEMVENAPDFRDVADKIYSLLHDKIFVAHNVNFDYSFVRHHLEACGYTLSPKKLCTVRLSRKLFAGLPSYSLGKLCTSLSIPLNNRHRAGGDATATAILLAMLIKKDTDGLINDTLKRTSAEQTLPPNLQKTEIDKLPNTPGVYYFKDQKGKVIYVGKAKQLKKRVCTHFTGHSISMQRQNFLRTIHSIDFQTCGTELMAFILEAAEIKKLWPENNRAMKRFEQKYSLYSFEDQNGYIRLGIDKYRKNGMVLYSFNNLLEGHQLLRTIVAEHSLCEKLCFIQTTKAACTHYATSECNGACIGEESAEDYNYRVLQAMTTLQNLLPSFALIDEGRSEDEKSCLWIEKGKFYGMGYISEYCDVTDLETLKSAITPYPSNDYIMNMILTHSNQFPQKKIPLILETVI</sequence>
<protein>
    <submittedName>
        <fullName evidence="4">DNA polymerase III subunit epsilon</fullName>
    </submittedName>
</protein>
<dbReference type="RefSeq" id="WP_182921958.1">
    <property type="nucleotide sequence ID" value="NZ_WNXD01000001.1"/>
</dbReference>
<dbReference type="InterPro" id="IPR035901">
    <property type="entry name" value="GIY-YIG_endonuc_sf"/>
</dbReference>
<dbReference type="AlphaFoldDB" id="A0A923DWL7"/>
<dbReference type="Pfam" id="PF00929">
    <property type="entry name" value="RNase_T"/>
    <property type="match status" value="1"/>
</dbReference>
<evidence type="ECO:0000259" key="3">
    <source>
        <dbReference type="PROSITE" id="PS50164"/>
    </source>
</evidence>
<reference evidence="4" key="1">
    <citation type="submission" date="2019-11" db="EMBL/GenBank/DDBJ databases">
        <title>Description of Pedobacter sp. LMG 31464T.</title>
        <authorList>
            <person name="Carlier A."/>
            <person name="Qi S."/>
            <person name="Vandamme P."/>
        </authorList>
    </citation>
    <scope>NUCLEOTIDE SEQUENCE</scope>
    <source>
        <strain evidence="4">LMG 31464</strain>
    </source>
</reference>
<dbReference type="GO" id="GO:0003887">
    <property type="term" value="F:DNA-directed DNA polymerase activity"/>
    <property type="evidence" value="ECO:0007669"/>
    <property type="project" value="InterPro"/>
</dbReference>
<dbReference type="CDD" id="cd10434">
    <property type="entry name" value="GIY-YIG_UvrC_Cho"/>
    <property type="match status" value="1"/>
</dbReference>
<organism evidence="4 5">
    <name type="scientific">Pedobacter planticolens</name>
    <dbReference type="NCBI Taxonomy" id="2679964"/>
    <lineage>
        <taxon>Bacteria</taxon>
        <taxon>Pseudomonadati</taxon>
        <taxon>Bacteroidota</taxon>
        <taxon>Sphingobacteriia</taxon>
        <taxon>Sphingobacteriales</taxon>
        <taxon>Sphingobacteriaceae</taxon>
        <taxon>Pedobacter</taxon>
    </lineage>
</organism>
<dbReference type="InterPro" id="IPR047296">
    <property type="entry name" value="GIY-YIG_UvrC_Cho"/>
</dbReference>
<dbReference type="SMART" id="SM00479">
    <property type="entry name" value="EXOIII"/>
    <property type="match status" value="1"/>
</dbReference>
<dbReference type="Gene3D" id="3.40.1440.10">
    <property type="entry name" value="GIY-YIG endonuclease"/>
    <property type="match status" value="1"/>
</dbReference>
<evidence type="ECO:0000256" key="1">
    <source>
        <dbReference type="ARBA" id="ARBA00025483"/>
    </source>
</evidence>
<dbReference type="SUPFAM" id="SSF82771">
    <property type="entry name" value="GIY-YIG endonuclease"/>
    <property type="match status" value="1"/>
</dbReference>
<dbReference type="Pfam" id="PF01541">
    <property type="entry name" value="GIY-YIG"/>
    <property type="match status" value="1"/>
</dbReference>
<dbReference type="SMART" id="SM00465">
    <property type="entry name" value="GIYc"/>
    <property type="match status" value="1"/>
</dbReference>
<dbReference type="PROSITE" id="PS50164">
    <property type="entry name" value="GIY_YIG"/>
    <property type="match status" value="1"/>
</dbReference>
<gene>
    <name evidence="4" type="ORF">GM921_07425</name>
</gene>
<dbReference type="InterPro" id="IPR013520">
    <property type="entry name" value="Ribonucl_H"/>
</dbReference>
<accession>A0A923DWL7</accession>
<dbReference type="GO" id="GO:0045004">
    <property type="term" value="P:DNA replication proofreading"/>
    <property type="evidence" value="ECO:0007669"/>
    <property type="project" value="TreeGrafter"/>
</dbReference>
<evidence type="ECO:0000313" key="4">
    <source>
        <dbReference type="EMBL" id="MBB2145307.1"/>
    </source>
</evidence>